<evidence type="ECO:0008006" key="3">
    <source>
        <dbReference type="Google" id="ProtNLM"/>
    </source>
</evidence>
<dbReference type="PANTHER" id="PTHR35810">
    <property type="entry name" value="CYTOPLASMIC PROTEIN-RELATED"/>
    <property type="match status" value="1"/>
</dbReference>
<dbReference type="EMBL" id="JAVDWO010000002">
    <property type="protein sequence ID" value="MDR7192003.1"/>
    <property type="molecule type" value="Genomic_DNA"/>
</dbReference>
<protein>
    <recommendedName>
        <fullName evidence="3">Hydroxyacid dehydrogenase</fullName>
    </recommendedName>
</protein>
<dbReference type="InterPro" id="IPR011204">
    <property type="entry name" value="Virulence_RhuM-like"/>
</dbReference>
<keyword evidence="2" id="KW-1185">Reference proteome</keyword>
<evidence type="ECO:0000313" key="2">
    <source>
        <dbReference type="Proteomes" id="UP001256588"/>
    </source>
</evidence>
<evidence type="ECO:0000313" key="1">
    <source>
        <dbReference type="EMBL" id="MDR7192003.1"/>
    </source>
</evidence>
<reference evidence="1 2" key="1">
    <citation type="submission" date="2023-07" db="EMBL/GenBank/DDBJ databases">
        <title>Sorghum-associated microbial communities from plants grown in Nebraska, USA.</title>
        <authorList>
            <person name="Schachtman D."/>
        </authorList>
    </citation>
    <scope>NUCLEOTIDE SEQUENCE [LARGE SCALE GENOMIC DNA]</scope>
    <source>
        <strain evidence="1 2">4099</strain>
    </source>
</reference>
<dbReference type="PANTHER" id="PTHR35810:SF1">
    <property type="entry name" value="CYTOPLASMIC PROTEIN"/>
    <property type="match status" value="1"/>
</dbReference>
<organism evidence="1 2">
    <name type="scientific">Luteimonas terrae</name>
    <dbReference type="NCBI Taxonomy" id="1530191"/>
    <lineage>
        <taxon>Bacteria</taxon>
        <taxon>Pseudomonadati</taxon>
        <taxon>Pseudomonadota</taxon>
        <taxon>Gammaproteobacteria</taxon>
        <taxon>Lysobacterales</taxon>
        <taxon>Lysobacteraceae</taxon>
        <taxon>Luteimonas</taxon>
    </lineage>
</organism>
<sequence length="132" mass="15107">MGLNTWEGSRVRKADVIVAKSYLANDEIDALNRLVVIFLEQAELRVMQRQDLTLAYWRQNVDRLLEFNDRAVLQGAGPLGHDAMKHAARERYEAFDARRRREEASAADADDLRELEAAEKALAKRARSPRSK</sequence>
<dbReference type="Pfam" id="PF13310">
    <property type="entry name" value="Virulence_RhuM"/>
    <property type="match status" value="1"/>
</dbReference>
<proteinExistence type="predicted"/>
<dbReference type="Proteomes" id="UP001256588">
    <property type="component" value="Unassembled WGS sequence"/>
</dbReference>
<comment type="caution">
    <text evidence="1">The sequence shown here is derived from an EMBL/GenBank/DDBJ whole genome shotgun (WGS) entry which is preliminary data.</text>
</comment>
<gene>
    <name evidence="1" type="ORF">J2W68_000711</name>
</gene>
<accession>A0ABU1XTC2</accession>
<name>A0ABU1XTC2_9GAMM</name>